<dbReference type="Proteomes" id="UP000327493">
    <property type="component" value="Unassembled WGS sequence"/>
</dbReference>
<evidence type="ECO:0000256" key="1">
    <source>
        <dbReference type="SAM" id="MobiDB-lite"/>
    </source>
</evidence>
<name>A0A5J5CAP6_9PERO</name>
<protein>
    <submittedName>
        <fullName evidence="2">Uncharacterized protein</fullName>
    </submittedName>
</protein>
<gene>
    <name evidence="2" type="ORF">FQN60_018652</name>
</gene>
<feature type="region of interest" description="Disordered" evidence="1">
    <location>
        <begin position="74"/>
        <end position="107"/>
    </location>
</feature>
<keyword evidence="3" id="KW-1185">Reference proteome</keyword>
<sequence>MDPQVCDLMRNSGRVLNLEGKQHSDALARQRADRETILLLVRVCRDDDTGVGNMCLSKQLQPFVVVELLRKLSNPDTSKTERPEDERRGAKRMSKTSLQITQQLKEF</sequence>
<reference evidence="2 3" key="1">
    <citation type="submission" date="2019-08" db="EMBL/GenBank/DDBJ databases">
        <title>A chromosome-level genome assembly, high-density linkage maps, and genome scans reveal the genomic architecture of hybrid incompatibilities underlying speciation via character displacement in darters (Percidae: Etheostominae).</title>
        <authorList>
            <person name="Moran R.L."/>
            <person name="Catchen J.M."/>
            <person name="Fuller R.C."/>
        </authorList>
    </citation>
    <scope>NUCLEOTIDE SEQUENCE [LARGE SCALE GENOMIC DNA]</scope>
    <source>
        <strain evidence="2">EspeVRDwgs_2016</strain>
        <tissue evidence="2">Muscle</tissue>
    </source>
</reference>
<comment type="caution">
    <text evidence="2">The sequence shown here is derived from an EMBL/GenBank/DDBJ whole genome shotgun (WGS) entry which is preliminary data.</text>
</comment>
<organism evidence="2 3">
    <name type="scientific">Etheostoma spectabile</name>
    <name type="common">orangethroat darter</name>
    <dbReference type="NCBI Taxonomy" id="54343"/>
    <lineage>
        <taxon>Eukaryota</taxon>
        <taxon>Metazoa</taxon>
        <taxon>Chordata</taxon>
        <taxon>Craniata</taxon>
        <taxon>Vertebrata</taxon>
        <taxon>Euteleostomi</taxon>
        <taxon>Actinopterygii</taxon>
        <taxon>Neopterygii</taxon>
        <taxon>Teleostei</taxon>
        <taxon>Neoteleostei</taxon>
        <taxon>Acanthomorphata</taxon>
        <taxon>Eupercaria</taxon>
        <taxon>Perciformes</taxon>
        <taxon>Percoidei</taxon>
        <taxon>Percidae</taxon>
        <taxon>Etheostomatinae</taxon>
        <taxon>Etheostoma</taxon>
    </lineage>
</organism>
<feature type="compositionally biased region" description="Basic and acidic residues" evidence="1">
    <location>
        <begin position="78"/>
        <end position="88"/>
    </location>
</feature>
<evidence type="ECO:0000313" key="2">
    <source>
        <dbReference type="EMBL" id="KAA8578924.1"/>
    </source>
</evidence>
<dbReference type="EMBL" id="VOFY01000063">
    <property type="protein sequence ID" value="KAA8578924.1"/>
    <property type="molecule type" value="Genomic_DNA"/>
</dbReference>
<feature type="compositionally biased region" description="Polar residues" evidence="1">
    <location>
        <begin position="95"/>
        <end position="107"/>
    </location>
</feature>
<evidence type="ECO:0000313" key="3">
    <source>
        <dbReference type="Proteomes" id="UP000327493"/>
    </source>
</evidence>
<proteinExistence type="predicted"/>
<dbReference type="AlphaFoldDB" id="A0A5J5CAP6"/>
<accession>A0A5J5CAP6</accession>